<keyword evidence="7" id="KW-0012">Acyltransferase</keyword>
<feature type="transmembrane region" description="Helical" evidence="8">
    <location>
        <begin position="401"/>
        <end position="419"/>
    </location>
</feature>
<reference evidence="9 10" key="1">
    <citation type="journal article" date="2016" name="Nat. Commun.">
        <title>Thousands of microbial genomes shed light on interconnected biogeochemical processes in an aquifer system.</title>
        <authorList>
            <person name="Anantharaman K."/>
            <person name="Brown C.T."/>
            <person name="Hug L.A."/>
            <person name="Sharon I."/>
            <person name="Castelle C.J."/>
            <person name="Probst A.J."/>
            <person name="Thomas B.C."/>
            <person name="Singh A."/>
            <person name="Wilkins M.J."/>
            <person name="Karaoz U."/>
            <person name="Brodie E.L."/>
            <person name="Williams K.H."/>
            <person name="Hubbard S.S."/>
            <person name="Banfield J.F."/>
        </authorList>
    </citation>
    <scope>NUCLEOTIDE SEQUENCE [LARGE SCALE GENOMIC DNA]</scope>
</reference>
<feature type="transmembrane region" description="Helical" evidence="8">
    <location>
        <begin position="440"/>
        <end position="458"/>
    </location>
</feature>
<dbReference type="GO" id="GO:0016746">
    <property type="term" value="F:acyltransferase activity"/>
    <property type="evidence" value="ECO:0007669"/>
    <property type="project" value="UniProtKB-KW"/>
</dbReference>
<evidence type="ECO:0000313" key="10">
    <source>
        <dbReference type="Proteomes" id="UP000177383"/>
    </source>
</evidence>
<proteinExistence type="inferred from homology"/>
<keyword evidence="4 8" id="KW-0812">Transmembrane</keyword>
<comment type="similarity">
    <text evidence="2 7">Belongs to the membrane-bound acyltransferase family.</text>
</comment>
<organism evidence="9 10">
    <name type="scientific">Candidatus Gottesmanbacteria bacterium RIFCSPHIGHO2_01_FULL_39_10</name>
    <dbReference type="NCBI Taxonomy" id="1798375"/>
    <lineage>
        <taxon>Bacteria</taxon>
        <taxon>Candidatus Gottesmaniibacteriota</taxon>
    </lineage>
</organism>
<keyword evidence="6 7" id="KW-0472">Membrane</keyword>
<keyword evidence="3 7" id="KW-1003">Cell membrane</keyword>
<dbReference type="GO" id="GO:0005886">
    <property type="term" value="C:plasma membrane"/>
    <property type="evidence" value="ECO:0007669"/>
    <property type="project" value="UniProtKB-SubCell"/>
</dbReference>
<dbReference type="STRING" id="1798375.A2773_06505"/>
<keyword evidence="5 8" id="KW-1133">Transmembrane helix</keyword>
<feature type="transmembrane region" description="Helical" evidence="8">
    <location>
        <begin position="344"/>
        <end position="364"/>
    </location>
</feature>
<dbReference type="PIRSF" id="PIRSF500217">
    <property type="entry name" value="AlgI"/>
    <property type="match status" value="1"/>
</dbReference>
<dbReference type="Proteomes" id="UP000177383">
    <property type="component" value="Unassembled WGS sequence"/>
</dbReference>
<dbReference type="InterPro" id="IPR004299">
    <property type="entry name" value="MBOAT_fam"/>
</dbReference>
<dbReference type="AlphaFoldDB" id="A0A1F5ZPD4"/>
<evidence type="ECO:0008006" key="11">
    <source>
        <dbReference type="Google" id="ProtNLM"/>
    </source>
</evidence>
<dbReference type="PANTHER" id="PTHR13285">
    <property type="entry name" value="ACYLTRANSFERASE"/>
    <property type="match status" value="1"/>
</dbReference>
<comment type="caution">
    <text evidence="9">The sequence shown here is derived from an EMBL/GenBank/DDBJ whole genome shotgun (WGS) entry which is preliminary data.</text>
</comment>
<feature type="transmembrane region" description="Helical" evidence="8">
    <location>
        <begin position="74"/>
        <end position="96"/>
    </location>
</feature>
<evidence type="ECO:0000256" key="8">
    <source>
        <dbReference type="SAM" id="Phobius"/>
    </source>
</evidence>
<dbReference type="PANTHER" id="PTHR13285:SF18">
    <property type="entry name" value="PROTEIN-CYSTEINE N-PALMITOYLTRANSFERASE RASP"/>
    <property type="match status" value="1"/>
</dbReference>
<dbReference type="EMBL" id="MFJE01000022">
    <property type="protein sequence ID" value="OGG14243.1"/>
    <property type="molecule type" value="Genomic_DNA"/>
</dbReference>
<feature type="transmembrane region" description="Helical" evidence="8">
    <location>
        <begin position="108"/>
        <end position="127"/>
    </location>
</feature>
<dbReference type="PIRSF" id="PIRSF016636">
    <property type="entry name" value="AlgI_DltB"/>
    <property type="match status" value="1"/>
</dbReference>
<evidence type="ECO:0000256" key="4">
    <source>
        <dbReference type="ARBA" id="ARBA00022692"/>
    </source>
</evidence>
<dbReference type="InterPro" id="IPR051085">
    <property type="entry name" value="MB_O-acyltransferase"/>
</dbReference>
<evidence type="ECO:0000256" key="3">
    <source>
        <dbReference type="ARBA" id="ARBA00022475"/>
    </source>
</evidence>
<feature type="transmembrane region" description="Helical" evidence="8">
    <location>
        <begin position="213"/>
        <end position="231"/>
    </location>
</feature>
<gene>
    <name evidence="9" type="ORF">A2773_06505</name>
</gene>
<evidence type="ECO:0000313" key="9">
    <source>
        <dbReference type="EMBL" id="OGG14243.1"/>
    </source>
</evidence>
<evidence type="ECO:0000256" key="5">
    <source>
        <dbReference type="ARBA" id="ARBA00022989"/>
    </source>
</evidence>
<dbReference type="Pfam" id="PF03062">
    <property type="entry name" value="MBOAT"/>
    <property type="match status" value="1"/>
</dbReference>
<keyword evidence="7" id="KW-0808">Transferase</keyword>
<evidence type="ECO:0000256" key="2">
    <source>
        <dbReference type="ARBA" id="ARBA00010323"/>
    </source>
</evidence>
<feature type="transmembrane region" description="Helical" evidence="8">
    <location>
        <begin position="42"/>
        <end position="62"/>
    </location>
</feature>
<dbReference type="InterPro" id="IPR024194">
    <property type="entry name" value="Ac/AlaTfrase_AlgI/DltB"/>
</dbReference>
<feature type="transmembrane region" description="Helical" evidence="8">
    <location>
        <begin position="5"/>
        <end position="22"/>
    </location>
</feature>
<accession>A0A1F5ZPD4</accession>
<evidence type="ECO:0000256" key="6">
    <source>
        <dbReference type="ARBA" id="ARBA00023136"/>
    </source>
</evidence>
<evidence type="ECO:0000256" key="7">
    <source>
        <dbReference type="PIRNR" id="PIRNR016636"/>
    </source>
</evidence>
<dbReference type="InterPro" id="IPR028362">
    <property type="entry name" value="AlgI"/>
</dbReference>
<name>A0A1F5ZPD4_9BACT</name>
<sequence>MILNSFPFLVFFTVVFFIYWKISPKYQWLVLLLSGYFFYSTALPAYLILIILSTVVNYFASLAIASSTHHKKKYLLLAIIFNLSALFIFKYFNFFTSTLNPDWKFLDWALPLGISFYTLQIVGYLLDIYSDKIKPEKKLRFFALFHCFFPQLSAGPIERGHTLLPQLKKQKVFNYAKVSSGIKLFTYGLFKKLVIADNLGIIVDRVFGSLPDYKGLSLIIVTIFYTWQIYMDFSGYTDMARGIARTLGIDLLENFNLPYFATSVRDFWRRWHISFSSWLRDYVYIPLGGSRVRLPRIILNTLIVFAVSGLWHGAAWTFVIWGILHGVAITLERITKYLLRRDFLIPKFIKIFYAYILISIFWIFFRAQSLSDALYIIRNSFVGLKNIFLPDYIWATLNQVFIFNQAEMAITFIIFFIAVSAEFIRTNSSLYQILNRQPVLVRYAFYIIVVFIILQFRVSDIKEFIYTKF</sequence>
<feature type="transmembrane region" description="Helical" evidence="8">
    <location>
        <begin position="297"/>
        <end position="324"/>
    </location>
</feature>
<dbReference type="GO" id="GO:0042121">
    <property type="term" value="P:alginic acid biosynthetic process"/>
    <property type="evidence" value="ECO:0007669"/>
    <property type="project" value="InterPro"/>
</dbReference>
<comment type="subcellular location">
    <subcellularLocation>
        <location evidence="1">Cell membrane</location>
        <topology evidence="1">Multi-pass membrane protein</topology>
    </subcellularLocation>
</comment>
<protein>
    <recommendedName>
        <fullName evidence="11">Alginate O-acetyltransferase</fullName>
    </recommendedName>
</protein>
<evidence type="ECO:0000256" key="1">
    <source>
        <dbReference type="ARBA" id="ARBA00004651"/>
    </source>
</evidence>